<name>L8GWY4_ACACF</name>
<dbReference type="InterPro" id="IPR015088">
    <property type="entry name" value="Znf_DNA-dir_DNA_pol_B_alpha"/>
</dbReference>
<dbReference type="PANTHER" id="PTHR45861">
    <property type="entry name" value="DNA POLYMERASE ALPHA CATALYTIC SUBUNIT"/>
    <property type="match status" value="1"/>
</dbReference>
<evidence type="ECO:0000313" key="17">
    <source>
        <dbReference type="EMBL" id="ELR17510.1"/>
    </source>
</evidence>
<dbReference type="Gene3D" id="2.40.50.730">
    <property type="match status" value="1"/>
</dbReference>
<evidence type="ECO:0000256" key="2">
    <source>
        <dbReference type="ARBA" id="ARBA00005755"/>
    </source>
</evidence>
<protein>
    <recommendedName>
        <fullName evidence="12">DNA polymerase</fullName>
        <ecNumber evidence="12">2.7.7.7</ecNumber>
    </recommendedName>
</protein>
<evidence type="ECO:0000259" key="16">
    <source>
        <dbReference type="Pfam" id="PF08996"/>
    </source>
</evidence>
<dbReference type="GO" id="GO:0006273">
    <property type="term" value="P:lagging strand elongation"/>
    <property type="evidence" value="ECO:0007669"/>
    <property type="project" value="TreeGrafter"/>
</dbReference>
<dbReference type="Gene3D" id="3.90.1600.10">
    <property type="entry name" value="Palm domain of DNA polymerase"/>
    <property type="match status" value="2"/>
</dbReference>
<gene>
    <name evidence="17" type="ORF">ACA1_062530</name>
</gene>
<evidence type="ECO:0000256" key="5">
    <source>
        <dbReference type="ARBA" id="ARBA00022705"/>
    </source>
</evidence>
<keyword evidence="7" id="KW-0863">Zinc-finger</keyword>
<evidence type="ECO:0000256" key="12">
    <source>
        <dbReference type="RuleBase" id="RU000442"/>
    </source>
</evidence>
<dbReference type="GO" id="GO:0003682">
    <property type="term" value="F:chromatin binding"/>
    <property type="evidence" value="ECO:0007669"/>
    <property type="project" value="TreeGrafter"/>
</dbReference>
<evidence type="ECO:0000256" key="13">
    <source>
        <dbReference type="SAM" id="MobiDB-lite"/>
    </source>
</evidence>
<dbReference type="Gene3D" id="3.30.420.10">
    <property type="entry name" value="Ribonuclease H-like superfamily/Ribonuclease H"/>
    <property type="match status" value="1"/>
</dbReference>
<dbReference type="Gene3D" id="1.10.287.690">
    <property type="entry name" value="Helix hairpin bin"/>
    <property type="match status" value="1"/>
</dbReference>
<dbReference type="Pfam" id="PF03104">
    <property type="entry name" value="DNA_pol_B_exo1"/>
    <property type="match status" value="1"/>
</dbReference>
<dbReference type="InterPro" id="IPR012337">
    <property type="entry name" value="RNaseH-like_sf"/>
</dbReference>
<dbReference type="GO" id="GO:0006272">
    <property type="term" value="P:leading strand elongation"/>
    <property type="evidence" value="ECO:0007669"/>
    <property type="project" value="TreeGrafter"/>
</dbReference>
<dbReference type="PRINTS" id="PR00106">
    <property type="entry name" value="DNAPOLB"/>
</dbReference>
<keyword evidence="10 12" id="KW-0238">DNA-binding</keyword>
<dbReference type="Gene3D" id="6.10.10.100">
    <property type="match status" value="1"/>
</dbReference>
<dbReference type="FunFam" id="1.10.132.60:FF:000004">
    <property type="entry name" value="DNA polymerase"/>
    <property type="match status" value="1"/>
</dbReference>
<evidence type="ECO:0000256" key="8">
    <source>
        <dbReference type="ARBA" id="ARBA00022833"/>
    </source>
</evidence>
<comment type="subcellular location">
    <subcellularLocation>
        <location evidence="1">Nucleus</location>
    </subcellularLocation>
</comment>
<dbReference type="GO" id="GO:1902975">
    <property type="term" value="P:mitotic DNA replication initiation"/>
    <property type="evidence" value="ECO:0007669"/>
    <property type="project" value="InterPro"/>
</dbReference>
<dbReference type="PROSITE" id="PS00116">
    <property type="entry name" value="DNA_POLYMERASE_B"/>
    <property type="match status" value="1"/>
</dbReference>
<keyword evidence="9 12" id="KW-0239">DNA-directed DNA polymerase</keyword>
<dbReference type="Gene3D" id="1.10.132.60">
    <property type="entry name" value="DNA polymerase family B, C-terminal domain"/>
    <property type="match status" value="1"/>
</dbReference>
<dbReference type="Proteomes" id="UP000011083">
    <property type="component" value="Unassembled WGS sequence"/>
</dbReference>
<dbReference type="GO" id="GO:0000166">
    <property type="term" value="F:nucleotide binding"/>
    <property type="evidence" value="ECO:0007669"/>
    <property type="project" value="InterPro"/>
</dbReference>
<feature type="domain" description="Zinc finger DNA-directed DNA polymerase family B alpha" evidence="16">
    <location>
        <begin position="1135"/>
        <end position="1342"/>
    </location>
</feature>
<dbReference type="SUPFAM" id="SSF53098">
    <property type="entry name" value="Ribonuclease H-like"/>
    <property type="match status" value="1"/>
</dbReference>
<dbReference type="Gene3D" id="3.30.70.2820">
    <property type="match status" value="1"/>
</dbReference>
<proteinExistence type="inferred from homology"/>
<dbReference type="VEuPathDB" id="AmoebaDB:ACA1_062530"/>
<keyword evidence="5 12" id="KW-0235">DNA replication</keyword>
<feature type="domain" description="DNA-directed DNA polymerase family B exonuclease" evidence="15">
    <location>
        <begin position="345"/>
        <end position="603"/>
    </location>
</feature>
<evidence type="ECO:0000256" key="9">
    <source>
        <dbReference type="ARBA" id="ARBA00022932"/>
    </source>
</evidence>
<dbReference type="GO" id="GO:0005658">
    <property type="term" value="C:alpha DNA polymerase:primase complex"/>
    <property type="evidence" value="ECO:0007669"/>
    <property type="project" value="TreeGrafter"/>
</dbReference>
<dbReference type="SUPFAM" id="SSF56672">
    <property type="entry name" value="DNA/RNA polymerases"/>
    <property type="match status" value="1"/>
</dbReference>
<dbReference type="GO" id="GO:0003887">
    <property type="term" value="F:DNA-directed DNA polymerase activity"/>
    <property type="evidence" value="ECO:0007669"/>
    <property type="project" value="UniProtKB-KW"/>
</dbReference>
<dbReference type="InterPro" id="IPR038256">
    <property type="entry name" value="Pol_alpha_znc_sf"/>
</dbReference>
<comment type="similarity">
    <text evidence="2 12">Belongs to the DNA polymerase type-B family.</text>
</comment>
<evidence type="ECO:0000256" key="10">
    <source>
        <dbReference type="ARBA" id="ARBA00023125"/>
    </source>
</evidence>
<feature type="domain" description="DNA-directed DNA polymerase family B multifunctional" evidence="14">
    <location>
        <begin position="672"/>
        <end position="767"/>
    </location>
</feature>
<accession>L8GWY4</accession>
<evidence type="ECO:0000256" key="3">
    <source>
        <dbReference type="ARBA" id="ARBA00022679"/>
    </source>
</evidence>
<keyword evidence="11" id="KW-0539">Nucleus</keyword>
<dbReference type="PANTHER" id="PTHR45861:SF1">
    <property type="entry name" value="DNA POLYMERASE ALPHA CATALYTIC SUBUNIT"/>
    <property type="match status" value="1"/>
</dbReference>
<dbReference type="Gene3D" id="1.10.3200.20">
    <property type="entry name" value="DNA Polymerase alpha, zinc finger"/>
    <property type="match status" value="1"/>
</dbReference>
<dbReference type="CDD" id="cd05776">
    <property type="entry name" value="DNA_polB_alpha_exo"/>
    <property type="match status" value="1"/>
</dbReference>
<dbReference type="GeneID" id="14918063"/>
<dbReference type="InterPro" id="IPR043502">
    <property type="entry name" value="DNA/RNA_pol_sf"/>
</dbReference>
<evidence type="ECO:0000313" key="18">
    <source>
        <dbReference type="Proteomes" id="UP000011083"/>
    </source>
</evidence>
<keyword evidence="4 12" id="KW-0548">Nucleotidyltransferase</keyword>
<evidence type="ECO:0000256" key="6">
    <source>
        <dbReference type="ARBA" id="ARBA00022723"/>
    </source>
</evidence>
<dbReference type="Pfam" id="PF08996">
    <property type="entry name" value="zf-DNA_Pol"/>
    <property type="match status" value="1"/>
</dbReference>
<dbReference type="NCBIfam" id="TIGR00592">
    <property type="entry name" value="pol2"/>
    <property type="match status" value="1"/>
</dbReference>
<comment type="catalytic activity">
    <reaction evidence="12">
        <text>DNA(n) + a 2'-deoxyribonucleoside 5'-triphosphate = DNA(n+1) + diphosphate</text>
        <dbReference type="Rhea" id="RHEA:22508"/>
        <dbReference type="Rhea" id="RHEA-COMP:17339"/>
        <dbReference type="Rhea" id="RHEA-COMP:17340"/>
        <dbReference type="ChEBI" id="CHEBI:33019"/>
        <dbReference type="ChEBI" id="CHEBI:61560"/>
        <dbReference type="ChEBI" id="CHEBI:173112"/>
        <dbReference type="EC" id="2.7.7.7"/>
    </reaction>
</comment>
<keyword evidence="3 12" id="KW-0808">Transferase</keyword>
<dbReference type="GO" id="GO:0008270">
    <property type="term" value="F:zinc ion binding"/>
    <property type="evidence" value="ECO:0007669"/>
    <property type="project" value="UniProtKB-KW"/>
</dbReference>
<feature type="region of interest" description="Disordered" evidence="13">
    <location>
        <begin position="42"/>
        <end position="90"/>
    </location>
</feature>
<dbReference type="EMBL" id="KB007974">
    <property type="protein sequence ID" value="ELR17510.1"/>
    <property type="molecule type" value="Genomic_DNA"/>
</dbReference>
<feature type="compositionally biased region" description="Basic and acidic residues" evidence="13">
    <location>
        <begin position="63"/>
        <end position="78"/>
    </location>
</feature>
<dbReference type="OMA" id="MTKMNVG"/>
<dbReference type="GO" id="GO:0003697">
    <property type="term" value="F:single-stranded DNA binding"/>
    <property type="evidence" value="ECO:0007669"/>
    <property type="project" value="TreeGrafter"/>
</dbReference>
<dbReference type="EC" id="2.7.7.7" evidence="12"/>
<dbReference type="InterPro" id="IPR017964">
    <property type="entry name" value="DNA-dir_DNA_pol_B_CS"/>
</dbReference>
<reference evidence="17 18" key="1">
    <citation type="journal article" date="2013" name="Genome Biol.">
        <title>Genome of Acanthamoeba castellanii highlights extensive lateral gene transfer and early evolution of tyrosine kinase signaling.</title>
        <authorList>
            <person name="Clarke M."/>
            <person name="Lohan A.J."/>
            <person name="Liu B."/>
            <person name="Lagkouvardos I."/>
            <person name="Roy S."/>
            <person name="Zafar N."/>
            <person name="Bertelli C."/>
            <person name="Schilde C."/>
            <person name="Kianianmomeni A."/>
            <person name="Burglin T.R."/>
            <person name="Frech C."/>
            <person name="Turcotte B."/>
            <person name="Kopec K.O."/>
            <person name="Synnott J.M."/>
            <person name="Choo C."/>
            <person name="Paponov I."/>
            <person name="Finkler A."/>
            <person name="Soon Heng Tan C."/>
            <person name="Hutchins A.P."/>
            <person name="Weinmeier T."/>
            <person name="Rattei T."/>
            <person name="Chu J.S."/>
            <person name="Gimenez G."/>
            <person name="Irimia M."/>
            <person name="Rigden D.J."/>
            <person name="Fitzpatrick D.A."/>
            <person name="Lorenzo-Morales J."/>
            <person name="Bateman A."/>
            <person name="Chiu C.H."/>
            <person name="Tang P."/>
            <person name="Hegemann P."/>
            <person name="Fromm H."/>
            <person name="Raoult D."/>
            <person name="Greub G."/>
            <person name="Miranda-Saavedra D."/>
            <person name="Chen N."/>
            <person name="Nash P."/>
            <person name="Ginger M.L."/>
            <person name="Horn M."/>
            <person name="Schaap P."/>
            <person name="Caler L."/>
            <person name="Loftus B."/>
        </authorList>
    </citation>
    <scope>NUCLEOTIDE SEQUENCE [LARGE SCALE GENOMIC DNA]</scope>
    <source>
        <strain evidence="17 18">Neff</strain>
    </source>
</reference>
<evidence type="ECO:0000256" key="4">
    <source>
        <dbReference type="ARBA" id="ARBA00022695"/>
    </source>
</evidence>
<dbReference type="KEGG" id="acan:ACA1_062530"/>
<feature type="region of interest" description="Disordered" evidence="13">
    <location>
        <begin position="1"/>
        <end position="24"/>
    </location>
</feature>
<dbReference type="STRING" id="1257118.L8GWY4"/>
<dbReference type="OrthoDB" id="6755010at2759"/>
<dbReference type="Pfam" id="PF00136">
    <property type="entry name" value="DNA_pol_B"/>
    <property type="match status" value="2"/>
</dbReference>
<dbReference type="InterPro" id="IPR006134">
    <property type="entry name" value="DNA-dir_DNA_pol_B_multi_dom"/>
</dbReference>
<dbReference type="SMR" id="L8GWY4"/>
<evidence type="ECO:0000259" key="14">
    <source>
        <dbReference type="Pfam" id="PF00136"/>
    </source>
</evidence>
<sequence>MLRMGPSTTNAAKGATLKKQLASSTAASDDFLLNQLQDLASDPFAVSLDDAPSSALLRKRKRDREESASTEQNEDKGQEPTPALNAKDMPKPSNATLVVHMCISQSVSGDSVKGTSVEEAQTVPPSEDDEFWFAVAEQQEKNQPTGDHMDTDTSRPNFTVESKKKFDKAAVREADTMMWFGGDREEEQPDTQQASVTVAMDTDLPLEKDGSLLFYWLDAAEEKQVNPGVVFMFGKVCVNKTTNQFASCCITARNVPRSLFVVPRQKMLDDQRQETDTPVTMQDVRAEIGSLRKEYNMGQLRMKSVRRKYPFDKEGVPRGESDFLKVICSSSVHLPANLSGQSFSHIFGATTSATESLLIKRHLMGPGWLKITNVAEDNAKLRRGVQQITWCKFEGHVDNITDINVLTPDQCPGGRLPREPALVVMALHIKSHLNTNAGKNEIVIASGIVHTQGSTPNPESQYQCFAMIRSLTGHNFPDNFRNAIQAKQRGKKQQYIIAPSERNLLGGLMGKIAEYDPDVIVGHNFLGWDLDILLHRMQACNVPCAEWSKLGRLRRSRFPKMNQGVGGTGDTTWQEKAVMAGRLVCDTYHSAKEFVRHKNYRLGELAKVQLGKDRPDLPMDEENNVAPYFSKTDMLLTLINHCGNDAYLAISLMFKIEVLPLTKHLTNVCGNLWSRSLMGARAERIEYLLLHRFHDQPKPHFICPDRASQEDGKFNKGKRKPAYEGGLVLDPKKGFYDTYILLLDFNSLYPSIIQEYNICFTTIDREVVYELVNRRGAVKKQLKAERDGSERFQQLNVKQLALKLVANSMYGCLGFSHSRFFAMALAELITLKGREALKTTKEQAEGQLNLDVIYGDTDSIMVNTRIPSVPAPDADPALRDSASVLSQVRKMGNDLKKVINQRYSHVEIDIDGIFKMILLLAKKKYAALTIGNDINDVKKEMKGLDLVRRDWCDLSKEMGQRVLDEIMSGKPRQDVVSGIHSYLTHMGSQIKSGRISLEKFVITKCLSKDPDAYPDKKGLPHVQVALKLRQQNRKVSVGEYIRYVICKGDAVSAAERAFSPDQVEKSDGLLEIDIDWYLTQQIHPPLSRLCGPIEGTDPAQIAECLGLNPAKFQSHVATEGDEQSLDSFSFVPKSLMDDDEKFKNCEPLVVTCPWCTKAFVFHGAGLKLPGNQKADKGKEKEDEESLLLPSGAVRPSDFKCAKCGHVRFEAGKISNLVTLQIRKHIKRYYEQWLVCTDPTCRLRTRTDYKLGSKGTIKCRAKKNGATCNNVMNIEYSEKDLHNQLQYYARLFDLSKLTEEQKLSFNSNPDPDRLAKSYEVVKKGVETFVSASAYRYVDLGSFFALTSSSSVRH</sequence>
<organism evidence="17 18">
    <name type="scientific">Acanthamoeba castellanii (strain ATCC 30010 / Neff)</name>
    <dbReference type="NCBI Taxonomy" id="1257118"/>
    <lineage>
        <taxon>Eukaryota</taxon>
        <taxon>Amoebozoa</taxon>
        <taxon>Discosea</taxon>
        <taxon>Longamoebia</taxon>
        <taxon>Centramoebida</taxon>
        <taxon>Acanthamoebidae</taxon>
        <taxon>Acanthamoeba</taxon>
    </lineage>
</organism>
<dbReference type="InterPro" id="IPR036397">
    <property type="entry name" value="RNaseH_sf"/>
</dbReference>
<evidence type="ECO:0000256" key="7">
    <source>
        <dbReference type="ARBA" id="ARBA00022771"/>
    </source>
</evidence>
<dbReference type="GO" id="GO:0003688">
    <property type="term" value="F:DNA replication origin binding"/>
    <property type="evidence" value="ECO:0007669"/>
    <property type="project" value="TreeGrafter"/>
</dbReference>
<dbReference type="InterPro" id="IPR023211">
    <property type="entry name" value="DNA_pol_palm_dom_sf"/>
</dbReference>
<dbReference type="InterPro" id="IPR006133">
    <property type="entry name" value="DNA-dir_DNA_pol_B_exonuc"/>
</dbReference>
<dbReference type="InterPro" id="IPR045846">
    <property type="entry name" value="POLBc_alpha"/>
</dbReference>
<dbReference type="RefSeq" id="XP_004339523.1">
    <property type="nucleotide sequence ID" value="XM_004339475.1"/>
</dbReference>
<keyword evidence="6" id="KW-0479">Metal-binding</keyword>
<keyword evidence="18" id="KW-1185">Reference proteome</keyword>
<dbReference type="SMART" id="SM00486">
    <property type="entry name" value="POLBc"/>
    <property type="match status" value="1"/>
</dbReference>
<feature type="compositionally biased region" description="Polar residues" evidence="13">
    <location>
        <begin position="1"/>
        <end position="11"/>
    </location>
</feature>
<feature type="domain" description="DNA-directed DNA polymerase family B multifunctional" evidence="14">
    <location>
        <begin position="768"/>
        <end position="1093"/>
    </location>
</feature>
<dbReference type="InterPro" id="IPR006172">
    <property type="entry name" value="DNA-dir_DNA_pol_B"/>
</dbReference>
<keyword evidence="8" id="KW-0862">Zinc</keyword>
<dbReference type="CDD" id="cd05532">
    <property type="entry name" value="POLBc_alpha"/>
    <property type="match status" value="1"/>
</dbReference>
<evidence type="ECO:0000259" key="15">
    <source>
        <dbReference type="Pfam" id="PF03104"/>
    </source>
</evidence>
<evidence type="ECO:0000256" key="11">
    <source>
        <dbReference type="ARBA" id="ARBA00023242"/>
    </source>
</evidence>
<evidence type="ECO:0000256" key="1">
    <source>
        <dbReference type="ARBA" id="ARBA00004123"/>
    </source>
</evidence>
<dbReference type="InterPro" id="IPR042087">
    <property type="entry name" value="DNA_pol_B_thumb"/>
</dbReference>